<keyword evidence="2" id="KW-0812">Transmembrane</keyword>
<accession>A0A7C8HYP8</accession>
<feature type="region of interest" description="Disordered" evidence="1">
    <location>
        <begin position="16"/>
        <end position="68"/>
    </location>
</feature>
<evidence type="ECO:0000256" key="2">
    <source>
        <dbReference type="SAM" id="Phobius"/>
    </source>
</evidence>
<evidence type="ECO:0000313" key="3">
    <source>
        <dbReference type="EMBL" id="KAF2865317.1"/>
    </source>
</evidence>
<feature type="compositionally biased region" description="Low complexity" evidence="1">
    <location>
        <begin position="43"/>
        <end position="52"/>
    </location>
</feature>
<name>A0A7C8HYP8_9PLEO</name>
<keyword evidence="2" id="KW-1133">Transmembrane helix</keyword>
<gene>
    <name evidence="3" type="ORF">BDV95DRAFT_612711</name>
</gene>
<reference evidence="3 4" key="1">
    <citation type="submission" date="2020-01" db="EMBL/GenBank/DDBJ databases">
        <authorList>
            <consortium name="DOE Joint Genome Institute"/>
            <person name="Haridas S."/>
            <person name="Albert R."/>
            <person name="Binder M."/>
            <person name="Bloem J."/>
            <person name="Labutti K."/>
            <person name="Salamov A."/>
            <person name="Andreopoulos B."/>
            <person name="Baker S.E."/>
            <person name="Barry K."/>
            <person name="Bills G."/>
            <person name="Bluhm B.H."/>
            <person name="Cannon C."/>
            <person name="Castanera R."/>
            <person name="Culley D.E."/>
            <person name="Daum C."/>
            <person name="Ezra D."/>
            <person name="Gonzalez J.B."/>
            <person name="Henrissat B."/>
            <person name="Kuo A."/>
            <person name="Liang C."/>
            <person name="Lipzen A."/>
            <person name="Lutzoni F."/>
            <person name="Magnuson J."/>
            <person name="Mondo S."/>
            <person name="Nolan M."/>
            <person name="Ohm R."/>
            <person name="Pangilinan J."/>
            <person name="Park H.-J.H."/>
            <person name="Ramirez L."/>
            <person name="Alfaro M."/>
            <person name="Sun H."/>
            <person name="Tritt A."/>
            <person name="Yoshinaga Y."/>
            <person name="Zwiers L.-H.L."/>
            <person name="Turgeon B.G."/>
            <person name="Goodwin S.B."/>
            <person name="Spatafora J.W."/>
            <person name="Crous P.W."/>
            <person name="Grigoriev I.V."/>
        </authorList>
    </citation>
    <scope>NUCLEOTIDE SEQUENCE [LARGE SCALE GENOMIC DNA]</scope>
    <source>
        <strain evidence="3 4">CBS 611.86</strain>
    </source>
</reference>
<sequence>MDMGNMLQQRQEDECVWPYCPSSPGESTGVPSRLPGLATEVGDTTTTTDDNGSGPGPSSKPPPAQVSTALTTATHAAPTIHPSENTVVVLSSTQAGNAAATAAPSQAASTSGGLGSVSGGAVVGIAIGTALAGAAIAFVAAFLVFRRRNRNTRLAATSYGSTPDLITLAKGGQTNYVSVSQAPVPAPIVAPTPRQHQALDPAASSFLPPAADDHSVAARVSALFSAVHQHVDSFYRDVHASITPSMESDLARFGASGGMAELLRTASSPTVAIKHALVDFVLDLGGDAFVPAEVKGLKEEAFVDSSDLTAPYLLYRRLAVHLYLCQTPSHPASTLSSIREAAEHFALTFFPWANPSISDHEKDEDLVHLITSALDLSLWLRGQPFLYEFVWEEVGRRGIVVKPGFARWVEGSESGRKMLLEGSVEGI</sequence>
<dbReference type="OrthoDB" id="5421765at2759"/>
<evidence type="ECO:0000313" key="4">
    <source>
        <dbReference type="Proteomes" id="UP000481861"/>
    </source>
</evidence>
<dbReference type="EMBL" id="JAADJZ010000034">
    <property type="protein sequence ID" value="KAF2865317.1"/>
    <property type="molecule type" value="Genomic_DNA"/>
</dbReference>
<evidence type="ECO:0000256" key="1">
    <source>
        <dbReference type="SAM" id="MobiDB-lite"/>
    </source>
</evidence>
<dbReference type="AlphaFoldDB" id="A0A7C8HYP8"/>
<protein>
    <submittedName>
        <fullName evidence="3">Uncharacterized protein</fullName>
    </submittedName>
</protein>
<proteinExistence type="predicted"/>
<comment type="caution">
    <text evidence="3">The sequence shown here is derived from an EMBL/GenBank/DDBJ whole genome shotgun (WGS) entry which is preliminary data.</text>
</comment>
<feature type="transmembrane region" description="Helical" evidence="2">
    <location>
        <begin position="121"/>
        <end position="145"/>
    </location>
</feature>
<keyword evidence="4" id="KW-1185">Reference proteome</keyword>
<dbReference type="Proteomes" id="UP000481861">
    <property type="component" value="Unassembled WGS sequence"/>
</dbReference>
<keyword evidence="2" id="KW-0472">Membrane</keyword>
<organism evidence="3 4">
    <name type="scientific">Massariosphaeria phaeospora</name>
    <dbReference type="NCBI Taxonomy" id="100035"/>
    <lineage>
        <taxon>Eukaryota</taxon>
        <taxon>Fungi</taxon>
        <taxon>Dikarya</taxon>
        <taxon>Ascomycota</taxon>
        <taxon>Pezizomycotina</taxon>
        <taxon>Dothideomycetes</taxon>
        <taxon>Pleosporomycetidae</taxon>
        <taxon>Pleosporales</taxon>
        <taxon>Pleosporales incertae sedis</taxon>
        <taxon>Massariosphaeria</taxon>
    </lineage>
</organism>